<feature type="domain" description="DUF306" evidence="2">
    <location>
        <begin position="46"/>
        <end position="130"/>
    </location>
</feature>
<name>A0A7S2H294_9STRA</name>
<protein>
    <recommendedName>
        <fullName evidence="2">DUF306 domain-containing protein</fullName>
    </recommendedName>
</protein>
<dbReference type="EMBL" id="HBGV01005118">
    <property type="protein sequence ID" value="CAD9478436.1"/>
    <property type="molecule type" value="Transcribed_RNA"/>
</dbReference>
<dbReference type="Gene3D" id="2.40.128.270">
    <property type="match status" value="2"/>
</dbReference>
<evidence type="ECO:0000259" key="2">
    <source>
        <dbReference type="Pfam" id="PF03724"/>
    </source>
</evidence>
<keyword evidence="1" id="KW-0732">Signal</keyword>
<feature type="signal peptide" evidence="1">
    <location>
        <begin position="1"/>
        <end position="22"/>
    </location>
</feature>
<evidence type="ECO:0000256" key="1">
    <source>
        <dbReference type="SAM" id="SignalP"/>
    </source>
</evidence>
<dbReference type="InterPro" id="IPR038670">
    <property type="entry name" value="HslJ-like_sf"/>
</dbReference>
<dbReference type="InterPro" id="IPR005184">
    <property type="entry name" value="DUF306_Meta_HslJ"/>
</dbReference>
<reference evidence="3" key="1">
    <citation type="submission" date="2021-01" db="EMBL/GenBank/DDBJ databases">
        <authorList>
            <person name="Corre E."/>
            <person name="Pelletier E."/>
            <person name="Niang G."/>
            <person name="Scheremetjew M."/>
            <person name="Finn R."/>
            <person name="Kale V."/>
            <person name="Holt S."/>
            <person name="Cochrane G."/>
            <person name="Meng A."/>
            <person name="Brown T."/>
            <person name="Cohen L."/>
        </authorList>
    </citation>
    <scope>NUCLEOTIDE SEQUENCE</scope>
    <source>
        <strain evidence="3">CCMP826</strain>
    </source>
</reference>
<evidence type="ECO:0000313" key="3">
    <source>
        <dbReference type="EMBL" id="CAD9478436.1"/>
    </source>
</evidence>
<feature type="chain" id="PRO_5031213963" description="DUF306 domain-containing protein" evidence="1">
    <location>
        <begin position="23"/>
        <end position="276"/>
    </location>
</feature>
<sequence length="276" mass="30491">MKYFPSQISLLILGLFIEKCSSSFPDTLEGKCFASTRVMEGDDERELVQGTHIELCFEENGEITAYAGCNSAFSSCDLDDDDHLDCDDIFMSRMYCGADFEDQDSFVSSFLESKPLIVLDGNNLGMSSGDTVISFLDKEEADPDRTLMGTEWRVEGFVLPKAYMSISLEFGAWALFGDDSIMSWFDGCNTNKRSFSILNGLINFGPLEGEPLDCDDDTNSRYAGFFNAMFLTEDATYTIDGPSLRIVNSDGYGVSFLASSGGIERRAFNEGYVAAE</sequence>
<gene>
    <name evidence="3" type="ORF">HTAM1171_LOCUS3081</name>
</gene>
<proteinExistence type="predicted"/>
<dbReference type="PROSITE" id="PS00018">
    <property type="entry name" value="EF_HAND_1"/>
    <property type="match status" value="1"/>
</dbReference>
<organism evidence="3">
    <name type="scientific">Helicotheca tamesis</name>
    <dbReference type="NCBI Taxonomy" id="374047"/>
    <lineage>
        <taxon>Eukaryota</taxon>
        <taxon>Sar</taxon>
        <taxon>Stramenopiles</taxon>
        <taxon>Ochrophyta</taxon>
        <taxon>Bacillariophyta</taxon>
        <taxon>Mediophyceae</taxon>
        <taxon>Lithodesmiophycidae</taxon>
        <taxon>Lithodesmiales</taxon>
        <taxon>Lithodesmiaceae</taxon>
        <taxon>Helicotheca</taxon>
    </lineage>
</organism>
<dbReference type="AlphaFoldDB" id="A0A7S2H294"/>
<dbReference type="InterPro" id="IPR018247">
    <property type="entry name" value="EF_Hand_1_Ca_BS"/>
</dbReference>
<accession>A0A7S2H294</accession>
<dbReference type="Pfam" id="PF03724">
    <property type="entry name" value="META"/>
    <property type="match status" value="1"/>
</dbReference>